<sequence>MVAVPAIPSAARRHHAADCHGPRSGPNNPYYPELAGQYADYLALQLSLFKSEKRGGTAYVRIMHSAAKGLDESQMRSLALYYASLGQEPGNTPSAVPPNSGQQQREQQEGHR</sequence>
<dbReference type="Proteomes" id="UP001595640">
    <property type="component" value="Unassembled WGS sequence"/>
</dbReference>
<dbReference type="PANTHER" id="PTHR33751:SF9">
    <property type="entry name" value="CYTOCHROME C4"/>
    <property type="match status" value="1"/>
</dbReference>
<comment type="caution">
    <text evidence="4">The sequence shown here is derived from an EMBL/GenBank/DDBJ whole genome shotgun (WGS) entry which is preliminary data.</text>
</comment>
<protein>
    <submittedName>
        <fullName evidence="4">Cytochrome c</fullName>
    </submittedName>
</protein>
<feature type="region of interest" description="Disordered" evidence="3">
    <location>
        <begin position="86"/>
        <end position="112"/>
    </location>
</feature>
<evidence type="ECO:0000256" key="2">
    <source>
        <dbReference type="ARBA" id="ARBA00022982"/>
    </source>
</evidence>
<evidence type="ECO:0000256" key="1">
    <source>
        <dbReference type="ARBA" id="ARBA00022448"/>
    </source>
</evidence>
<dbReference type="PANTHER" id="PTHR33751">
    <property type="entry name" value="CBB3-TYPE CYTOCHROME C OXIDASE SUBUNIT FIXP"/>
    <property type="match status" value="1"/>
</dbReference>
<evidence type="ECO:0000313" key="5">
    <source>
        <dbReference type="Proteomes" id="UP001595640"/>
    </source>
</evidence>
<dbReference type="RefSeq" id="WP_371827861.1">
    <property type="nucleotide sequence ID" value="NZ_BMXD01000005.1"/>
</dbReference>
<feature type="region of interest" description="Disordered" evidence="3">
    <location>
        <begin position="1"/>
        <end position="31"/>
    </location>
</feature>
<keyword evidence="2" id="KW-0249">Electron transport</keyword>
<dbReference type="Gene3D" id="1.10.760.10">
    <property type="entry name" value="Cytochrome c-like domain"/>
    <property type="match status" value="1"/>
</dbReference>
<dbReference type="InterPro" id="IPR036909">
    <property type="entry name" value="Cyt_c-like_dom_sf"/>
</dbReference>
<name>A0ABV7LYN3_9GAMM</name>
<accession>A0ABV7LYN3</accession>
<dbReference type="EMBL" id="JBHRUH010000011">
    <property type="protein sequence ID" value="MFC3291544.1"/>
    <property type="molecule type" value="Genomic_DNA"/>
</dbReference>
<reference evidence="5" key="1">
    <citation type="journal article" date="2019" name="Int. J. Syst. Evol. Microbiol.">
        <title>The Global Catalogue of Microorganisms (GCM) 10K type strain sequencing project: providing services to taxonomists for standard genome sequencing and annotation.</title>
        <authorList>
            <consortium name="The Broad Institute Genomics Platform"/>
            <consortium name="The Broad Institute Genome Sequencing Center for Infectious Disease"/>
            <person name="Wu L."/>
            <person name="Ma J."/>
        </authorList>
    </citation>
    <scope>NUCLEOTIDE SEQUENCE [LARGE SCALE GENOMIC DNA]</scope>
    <source>
        <strain evidence="5">KCTC 12847</strain>
    </source>
</reference>
<evidence type="ECO:0000256" key="3">
    <source>
        <dbReference type="SAM" id="MobiDB-lite"/>
    </source>
</evidence>
<keyword evidence="1" id="KW-0813">Transport</keyword>
<evidence type="ECO:0000313" key="4">
    <source>
        <dbReference type="EMBL" id="MFC3291544.1"/>
    </source>
</evidence>
<organism evidence="4 5">
    <name type="scientific">Modicisalibacter luteus</name>
    <dbReference type="NCBI Taxonomy" id="453962"/>
    <lineage>
        <taxon>Bacteria</taxon>
        <taxon>Pseudomonadati</taxon>
        <taxon>Pseudomonadota</taxon>
        <taxon>Gammaproteobacteria</taxon>
        <taxon>Oceanospirillales</taxon>
        <taxon>Halomonadaceae</taxon>
        <taxon>Modicisalibacter</taxon>
    </lineage>
</organism>
<feature type="compositionally biased region" description="Polar residues" evidence="3">
    <location>
        <begin position="89"/>
        <end position="100"/>
    </location>
</feature>
<gene>
    <name evidence="4" type="ORF">ACFOEI_05650</name>
</gene>
<dbReference type="InterPro" id="IPR050597">
    <property type="entry name" value="Cytochrome_c_Oxidase_Subunit"/>
</dbReference>
<dbReference type="SUPFAM" id="SSF46626">
    <property type="entry name" value="Cytochrome c"/>
    <property type="match status" value="1"/>
</dbReference>
<keyword evidence="5" id="KW-1185">Reference proteome</keyword>
<proteinExistence type="predicted"/>